<dbReference type="InterPro" id="IPR032071">
    <property type="entry name" value="DUF4806"/>
</dbReference>
<proteinExistence type="predicted"/>
<feature type="compositionally biased region" description="Polar residues" evidence="1">
    <location>
        <begin position="10"/>
        <end position="24"/>
    </location>
</feature>
<name>A0AAN7PX80_9COLE</name>
<feature type="domain" description="DUF4806" evidence="2">
    <location>
        <begin position="209"/>
        <end position="280"/>
    </location>
</feature>
<evidence type="ECO:0000313" key="3">
    <source>
        <dbReference type="EMBL" id="KAK4880084.1"/>
    </source>
</evidence>
<organism evidence="3 4">
    <name type="scientific">Aquatica leii</name>
    <dbReference type="NCBI Taxonomy" id="1421715"/>
    <lineage>
        <taxon>Eukaryota</taxon>
        <taxon>Metazoa</taxon>
        <taxon>Ecdysozoa</taxon>
        <taxon>Arthropoda</taxon>
        <taxon>Hexapoda</taxon>
        <taxon>Insecta</taxon>
        <taxon>Pterygota</taxon>
        <taxon>Neoptera</taxon>
        <taxon>Endopterygota</taxon>
        <taxon>Coleoptera</taxon>
        <taxon>Polyphaga</taxon>
        <taxon>Elateriformia</taxon>
        <taxon>Elateroidea</taxon>
        <taxon>Lampyridae</taxon>
        <taxon>Luciolinae</taxon>
        <taxon>Aquatica</taxon>
    </lineage>
</organism>
<keyword evidence="4" id="KW-1185">Reference proteome</keyword>
<dbReference type="PANTHER" id="PTHR34153:SF2">
    <property type="entry name" value="SI:CH211-262H13.3-RELATED"/>
    <property type="match status" value="1"/>
</dbReference>
<sequence length="335" mass="38109">MVMEDRIPQLGQSPANADSLDTSGTTGAVTIEEIISATVRALRSSDSPLGTSSSQASQGHRSTDTAAMIPIFSGTPEEDINSWFQRIHLVQQTLAMSEETILLTLVTKLRGVALDFYNSKPTHTLLNLRELEFELKNVFGGRENKLQLRRKKTVEQHGLTFERQVMRQLVLLNAKVNQQTETLNYILEKLNQGTAVPLQNQEYTNFLQSDFFPIGSIEALENMEEQLQDEAKKKQLIIDLKKLGGEDTKKMIRRMLERLLTFKLGSMYTWDGARGKRVFGTLSISQVIKSACATTQRHNTTEDEVERFIKEWLRRAKERCIQTEKKKCMLPSNKQ</sequence>
<evidence type="ECO:0000256" key="1">
    <source>
        <dbReference type="SAM" id="MobiDB-lite"/>
    </source>
</evidence>
<feature type="compositionally biased region" description="Polar residues" evidence="1">
    <location>
        <begin position="44"/>
        <end position="60"/>
    </location>
</feature>
<dbReference type="PANTHER" id="PTHR34153">
    <property type="entry name" value="SI:CH211-262H13.3-RELATED-RELATED"/>
    <property type="match status" value="1"/>
</dbReference>
<reference evidence="4" key="1">
    <citation type="submission" date="2023-01" db="EMBL/GenBank/DDBJ databases">
        <title>Key to firefly adult light organ development and bioluminescence: homeobox transcription factors regulate luciferase expression and transportation to peroxisome.</title>
        <authorList>
            <person name="Fu X."/>
        </authorList>
    </citation>
    <scope>NUCLEOTIDE SEQUENCE [LARGE SCALE GENOMIC DNA]</scope>
</reference>
<evidence type="ECO:0000313" key="4">
    <source>
        <dbReference type="Proteomes" id="UP001353858"/>
    </source>
</evidence>
<feature type="region of interest" description="Disordered" evidence="1">
    <location>
        <begin position="44"/>
        <end position="65"/>
    </location>
</feature>
<dbReference type="Proteomes" id="UP001353858">
    <property type="component" value="Unassembled WGS sequence"/>
</dbReference>
<feature type="region of interest" description="Disordered" evidence="1">
    <location>
        <begin position="1"/>
        <end position="24"/>
    </location>
</feature>
<dbReference type="EMBL" id="JARPUR010000003">
    <property type="protein sequence ID" value="KAK4880084.1"/>
    <property type="molecule type" value="Genomic_DNA"/>
</dbReference>
<dbReference type="AlphaFoldDB" id="A0AAN7PX80"/>
<protein>
    <recommendedName>
        <fullName evidence="2">DUF4806 domain-containing protein</fullName>
    </recommendedName>
</protein>
<comment type="caution">
    <text evidence="3">The sequence shown here is derived from an EMBL/GenBank/DDBJ whole genome shotgun (WGS) entry which is preliminary data.</text>
</comment>
<dbReference type="Pfam" id="PF16064">
    <property type="entry name" value="DUF4806"/>
    <property type="match status" value="1"/>
</dbReference>
<gene>
    <name evidence="3" type="ORF">RN001_008230</name>
</gene>
<accession>A0AAN7PX80</accession>
<evidence type="ECO:0000259" key="2">
    <source>
        <dbReference type="Pfam" id="PF16064"/>
    </source>
</evidence>